<feature type="region of interest" description="Disordered" evidence="1">
    <location>
        <begin position="55"/>
        <end position="77"/>
    </location>
</feature>
<keyword evidence="2" id="KW-1133">Transmembrane helix</keyword>
<dbReference type="EMBL" id="CAJOBA010045985">
    <property type="protein sequence ID" value="CAF4183812.1"/>
    <property type="molecule type" value="Genomic_DNA"/>
</dbReference>
<dbReference type="Proteomes" id="UP000663829">
    <property type="component" value="Unassembled WGS sequence"/>
</dbReference>
<dbReference type="EMBL" id="CAJNOQ010024687">
    <property type="protein sequence ID" value="CAF1529903.1"/>
    <property type="molecule type" value="Genomic_DNA"/>
</dbReference>
<gene>
    <name evidence="4" type="ORF">GPM918_LOCUS37988</name>
    <name evidence="3" type="ORF">OVA965_LOCUS31843</name>
    <name evidence="6" type="ORF">SRO942_LOCUS38777</name>
    <name evidence="5" type="ORF">TMI583_LOCUS32686</name>
</gene>
<dbReference type="EMBL" id="CAJOBC010090263">
    <property type="protein sequence ID" value="CAF4389065.1"/>
    <property type="molecule type" value="Genomic_DNA"/>
</dbReference>
<proteinExistence type="predicted"/>
<dbReference type="EMBL" id="CAJNOK010024313">
    <property type="protein sequence ID" value="CAF1374912.1"/>
    <property type="molecule type" value="Genomic_DNA"/>
</dbReference>
<evidence type="ECO:0000313" key="6">
    <source>
        <dbReference type="EMBL" id="CAF4389065.1"/>
    </source>
</evidence>
<comment type="caution">
    <text evidence="4">The sequence shown here is derived from an EMBL/GenBank/DDBJ whole genome shotgun (WGS) entry which is preliminary data.</text>
</comment>
<keyword evidence="2" id="KW-0472">Membrane</keyword>
<dbReference type="AlphaFoldDB" id="A0A815V0W0"/>
<sequence length="269" mass="30722">KNIGLTLIVVLLTGTLLVVICAFLLYKRRNDRRVKYLSHMLSSLFPSRSRTVLKDNVGSSGGNSDGGNENLNNNNDCKKLDDINGTIVPPVDEKSQKINEYDVSYNPIDYQHKNINEKHQSLEKRIFIDNLKTAPSFYASYKIVLTNDKKYEKNEKTNSNENMYSIDPVAFSSAPLNFRPGIHLNMNNSQNNDDNSILYEYVLPLDDTTVDNTSTSKIQLVRDSDDDYYSDIKHNDRHEQQQENYDQVIYATPSIKSTTIANNENESHI</sequence>
<evidence type="ECO:0000313" key="3">
    <source>
        <dbReference type="EMBL" id="CAF1374912.1"/>
    </source>
</evidence>
<organism evidence="4 7">
    <name type="scientific">Didymodactylos carnosus</name>
    <dbReference type="NCBI Taxonomy" id="1234261"/>
    <lineage>
        <taxon>Eukaryota</taxon>
        <taxon>Metazoa</taxon>
        <taxon>Spiralia</taxon>
        <taxon>Gnathifera</taxon>
        <taxon>Rotifera</taxon>
        <taxon>Eurotatoria</taxon>
        <taxon>Bdelloidea</taxon>
        <taxon>Philodinida</taxon>
        <taxon>Philodinidae</taxon>
        <taxon>Didymodactylos</taxon>
    </lineage>
</organism>
<evidence type="ECO:0000313" key="7">
    <source>
        <dbReference type="Proteomes" id="UP000663829"/>
    </source>
</evidence>
<feature type="transmembrane region" description="Helical" evidence="2">
    <location>
        <begin position="6"/>
        <end position="26"/>
    </location>
</feature>
<evidence type="ECO:0000313" key="5">
    <source>
        <dbReference type="EMBL" id="CAF4183812.1"/>
    </source>
</evidence>
<accession>A0A815V0W0</accession>
<name>A0A815V0W0_9BILA</name>
<evidence type="ECO:0000313" key="4">
    <source>
        <dbReference type="EMBL" id="CAF1529903.1"/>
    </source>
</evidence>
<protein>
    <submittedName>
        <fullName evidence="4">Uncharacterized protein</fullName>
    </submittedName>
</protein>
<keyword evidence="7" id="KW-1185">Reference proteome</keyword>
<dbReference type="Proteomes" id="UP000681722">
    <property type="component" value="Unassembled WGS sequence"/>
</dbReference>
<dbReference type="OrthoDB" id="10620185at2759"/>
<dbReference type="Proteomes" id="UP000677228">
    <property type="component" value="Unassembled WGS sequence"/>
</dbReference>
<evidence type="ECO:0000256" key="2">
    <source>
        <dbReference type="SAM" id="Phobius"/>
    </source>
</evidence>
<feature type="non-terminal residue" evidence="4">
    <location>
        <position position="1"/>
    </location>
</feature>
<reference evidence="4" key="1">
    <citation type="submission" date="2021-02" db="EMBL/GenBank/DDBJ databases">
        <authorList>
            <person name="Nowell W R."/>
        </authorList>
    </citation>
    <scope>NUCLEOTIDE SEQUENCE</scope>
</reference>
<evidence type="ECO:0000256" key="1">
    <source>
        <dbReference type="SAM" id="MobiDB-lite"/>
    </source>
</evidence>
<keyword evidence="2" id="KW-0812">Transmembrane</keyword>
<dbReference type="Proteomes" id="UP000682733">
    <property type="component" value="Unassembled WGS sequence"/>
</dbReference>
<feature type="compositionally biased region" description="Low complexity" evidence="1">
    <location>
        <begin position="66"/>
        <end position="75"/>
    </location>
</feature>